<gene>
    <name evidence="3" type="ORF">BANRA_05810</name>
</gene>
<dbReference type="Proteomes" id="UP000281521">
    <property type="component" value="Unassembled WGS sequence"/>
</dbReference>
<protein>
    <submittedName>
        <fullName evidence="3">FMN-binding protein</fullName>
    </submittedName>
</protein>
<evidence type="ECO:0000313" key="4">
    <source>
        <dbReference type="Proteomes" id="UP000281521"/>
    </source>
</evidence>
<reference evidence="3 4" key="2">
    <citation type="submission" date="2018-10" db="EMBL/GenBank/DDBJ databases">
        <authorList>
            <person name="Noll B N."/>
        </authorList>
    </citation>
    <scope>NUCLEOTIDE SEQUENCE [LARGE SCALE GENOMIC DNA]</scope>
    <source>
        <strain evidence="3">Ecoli022</strain>
    </source>
</reference>
<dbReference type="EMBL" id="UWXJ01000006">
    <property type="protein sequence ID" value="VCZ29615.1"/>
    <property type="molecule type" value="Genomic_DNA"/>
</dbReference>
<evidence type="ECO:0000313" key="2">
    <source>
        <dbReference type="EMBL" id="AUV50568.1"/>
    </source>
</evidence>
<dbReference type="SUPFAM" id="SSF50475">
    <property type="entry name" value="FMN-binding split barrel"/>
    <property type="match status" value="1"/>
</dbReference>
<keyword evidence="2" id="KW-0614">Plasmid</keyword>
<dbReference type="RefSeq" id="WP_040120304.1">
    <property type="nucleotide sequence ID" value="NZ_CAJZNS010000039.1"/>
</dbReference>
<dbReference type="Pfam" id="PF01243">
    <property type="entry name" value="PNPOx_N"/>
    <property type="match status" value="1"/>
</dbReference>
<feature type="domain" description="Pyridoxamine 5'-phosphate oxidase N-terminal" evidence="1">
    <location>
        <begin position="3"/>
        <end position="103"/>
    </location>
</feature>
<dbReference type="InterPro" id="IPR011576">
    <property type="entry name" value="Pyridox_Oxase_N"/>
</dbReference>
<accession>A0A2K9UZV2</accession>
<dbReference type="InterPro" id="IPR012349">
    <property type="entry name" value="Split_barrel_FMN-bd"/>
</dbReference>
<organism evidence="2">
    <name type="scientific">Escherichia coli</name>
    <dbReference type="NCBI Taxonomy" id="562"/>
    <lineage>
        <taxon>Bacteria</taxon>
        <taxon>Pseudomonadati</taxon>
        <taxon>Pseudomonadota</taxon>
        <taxon>Gammaproteobacteria</taxon>
        <taxon>Enterobacterales</taxon>
        <taxon>Enterobacteriaceae</taxon>
        <taxon>Escherichia</taxon>
    </lineage>
</organism>
<proteinExistence type="predicted"/>
<geneLocation type="plasmid" evidence="2">
    <name>pKP_BO_OXA-181</name>
</geneLocation>
<evidence type="ECO:0000313" key="3">
    <source>
        <dbReference type="EMBL" id="VCZ29615.1"/>
    </source>
</evidence>
<sequence length="125" mass="13696">MLDKKLLEVLTSPPDAAVAIVTQGKDGPHVVNSWNSYAQITEDDKILFPAGRMNETEQNIRANNRVKMTICNREVQGISYKGTGFLVIGTAEFAAKGPDYDTVKAKFPWARAALAIKVESAEQTL</sequence>
<dbReference type="Gene3D" id="2.30.110.10">
    <property type="entry name" value="Electron Transport, Fmn-binding Protein, Chain A"/>
    <property type="match status" value="1"/>
</dbReference>
<dbReference type="AlphaFoldDB" id="A0A2K9UZV2"/>
<evidence type="ECO:0000259" key="1">
    <source>
        <dbReference type="Pfam" id="PF01243"/>
    </source>
</evidence>
<name>A0A2K9UZV2_ECOLX</name>
<dbReference type="EMBL" id="MG228426">
    <property type="protein sequence ID" value="AUV50568.1"/>
    <property type="molecule type" value="Genomic_DNA"/>
</dbReference>
<reference evidence="2" key="1">
    <citation type="submission" date="2017-10" db="EMBL/GenBank/DDBJ databases">
        <title>Escherichia coli strain KP_ZA plasmid pBO_OXA-181, complete sequence.</title>
        <authorList>
            <person name="Gaibani P."/>
        </authorList>
    </citation>
    <scope>NUCLEOTIDE SEQUENCE</scope>
    <source>
        <strain evidence="2">BO15V</strain>
        <plasmid evidence="2">pKP_BO_OXA-181</plasmid>
    </source>
</reference>